<dbReference type="OrthoDB" id="5289737at2"/>
<organism evidence="3 4">
    <name type="scientific">Azospirillum oryzae</name>
    <dbReference type="NCBI Taxonomy" id="286727"/>
    <lineage>
        <taxon>Bacteria</taxon>
        <taxon>Pseudomonadati</taxon>
        <taxon>Pseudomonadota</taxon>
        <taxon>Alphaproteobacteria</taxon>
        <taxon>Rhodospirillales</taxon>
        <taxon>Azospirillaceae</taxon>
        <taxon>Azospirillum</taxon>
    </lineage>
</organism>
<proteinExistence type="predicted"/>
<dbReference type="GO" id="GO:0003677">
    <property type="term" value="F:DNA binding"/>
    <property type="evidence" value="ECO:0007669"/>
    <property type="project" value="InterPro"/>
</dbReference>
<accession>A0A6N1AHL4</accession>
<dbReference type="GO" id="GO:0004803">
    <property type="term" value="F:transposase activity"/>
    <property type="evidence" value="ECO:0007669"/>
    <property type="project" value="InterPro"/>
</dbReference>
<evidence type="ECO:0000259" key="1">
    <source>
        <dbReference type="Pfam" id="PF01548"/>
    </source>
</evidence>
<dbReference type="AlphaFoldDB" id="A0A6N1AHL4"/>
<dbReference type="PANTHER" id="PTHR33055:SF3">
    <property type="entry name" value="PUTATIVE TRANSPOSASE FOR IS117-RELATED"/>
    <property type="match status" value="1"/>
</dbReference>
<dbReference type="InterPro" id="IPR047650">
    <property type="entry name" value="Transpos_IS110"/>
</dbReference>
<reference evidence="3 4" key="1">
    <citation type="submission" date="2020-06" db="EMBL/GenBank/DDBJ databases">
        <title>Complete genome of Azosprillum oryzae KACC14407.</title>
        <authorList>
            <person name="Kim M."/>
            <person name="Park Y.-J."/>
            <person name="Shin J.-H."/>
        </authorList>
    </citation>
    <scope>NUCLEOTIDE SEQUENCE [LARGE SCALE GENOMIC DNA]</scope>
    <source>
        <strain evidence="3 4">KACC 14407</strain>
        <plasmid evidence="3 4">unnamed4</plasmid>
    </source>
</reference>
<geneLocation type="plasmid" evidence="3 4">
    <name>unnamed4</name>
</geneLocation>
<dbReference type="RefSeq" id="WP_149199863.1">
    <property type="nucleotide sequence ID" value="NZ_BSOV01000013.1"/>
</dbReference>
<dbReference type="InterPro" id="IPR002525">
    <property type="entry name" value="Transp_IS110-like_N"/>
</dbReference>
<feature type="domain" description="Transposase IS116/IS110/IS902 C-terminal" evidence="2">
    <location>
        <begin position="210"/>
        <end position="287"/>
    </location>
</feature>
<dbReference type="InterPro" id="IPR003346">
    <property type="entry name" value="Transposase_20"/>
</dbReference>
<dbReference type="PANTHER" id="PTHR33055">
    <property type="entry name" value="TRANSPOSASE FOR INSERTION SEQUENCE ELEMENT IS1111A"/>
    <property type="match status" value="1"/>
</dbReference>
<keyword evidence="3" id="KW-0614">Plasmid</keyword>
<feature type="domain" description="Transposase IS110-like N-terminal" evidence="1">
    <location>
        <begin position="6"/>
        <end position="147"/>
    </location>
</feature>
<name>A0A6N1AHL4_9PROT</name>
<evidence type="ECO:0000313" key="3">
    <source>
        <dbReference type="EMBL" id="QKS50558.1"/>
    </source>
</evidence>
<gene>
    <name evidence="3" type="ORF">HUE56_08480</name>
</gene>
<dbReference type="GO" id="GO:0006313">
    <property type="term" value="P:DNA transposition"/>
    <property type="evidence" value="ECO:0007669"/>
    <property type="project" value="InterPro"/>
</dbReference>
<protein>
    <submittedName>
        <fullName evidence="3">IS110 family transposase</fullName>
    </submittedName>
</protein>
<evidence type="ECO:0000313" key="4">
    <source>
        <dbReference type="Proteomes" id="UP000509702"/>
    </source>
</evidence>
<dbReference type="Proteomes" id="UP000509702">
    <property type="component" value="Plasmid unnamed4"/>
</dbReference>
<dbReference type="Pfam" id="PF02371">
    <property type="entry name" value="Transposase_20"/>
    <property type="match status" value="1"/>
</dbReference>
<dbReference type="EMBL" id="CP054618">
    <property type="protein sequence ID" value="QKS50558.1"/>
    <property type="molecule type" value="Genomic_DNA"/>
</dbReference>
<dbReference type="KEGG" id="aoz:HUE56_08480"/>
<sequence>MSIVTVGLDLAKHVFQVHGVDEVGKVVVRRQLRREQMEAFFRGLTPCLVGMEACATAHHWARLIRALGHEVRLIPPTRVKAYVQRGKKNDAADAAAIAEAVTRPQMAFVPIKSEDQQAVLVLHRSRDLLVRQRTMLLNALRAHLAEFGIVGAQGPRKLVELIDRLSDLPIPELVRLALGELVQQVESCSARIAALEKAILAWHRTTEASRNLATIPGIGPITASVLAATVTDPSAFKNGRHLAAWLGLVPRQNSSGGKDRLGGITKAGDRSIRRLLVMGATTVIRYARSKAPGEGEWLKGLLARKPARLASIALANKMARIAWAVLSRGDVYRKTVPVLAVT</sequence>
<evidence type="ECO:0000259" key="2">
    <source>
        <dbReference type="Pfam" id="PF02371"/>
    </source>
</evidence>
<dbReference type="NCBIfam" id="NF033542">
    <property type="entry name" value="transpos_IS110"/>
    <property type="match status" value="1"/>
</dbReference>
<dbReference type="Pfam" id="PF01548">
    <property type="entry name" value="DEDD_Tnp_IS110"/>
    <property type="match status" value="1"/>
</dbReference>
<keyword evidence="4" id="KW-1185">Reference proteome</keyword>